<gene>
    <name evidence="2" type="ORF">B0H63DRAFT_544741</name>
</gene>
<keyword evidence="3" id="KW-1185">Reference proteome</keyword>
<evidence type="ECO:0000313" key="2">
    <source>
        <dbReference type="EMBL" id="KAK3386134.1"/>
    </source>
</evidence>
<name>A0AAE0NR35_9PEZI</name>
<dbReference type="PANTHER" id="PTHR24148:SF73">
    <property type="entry name" value="HET DOMAIN PROTEIN (AFU_ORTHOLOGUE AFUA_8G01020)"/>
    <property type="match status" value="1"/>
</dbReference>
<dbReference type="PANTHER" id="PTHR24148">
    <property type="entry name" value="ANKYRIN REPEAT DOMAIN-CONTAINING PROTEIN 39 HOMOLOG-RELATED"/>
    <property type="match status" value="1"/>
</dbReference>
<reference evidence="2" key="1">
    <citation type="journal article" date="2023" name="Mol. Phylogenet. Evol.">
        <title>Genome-scale phylogeny and comparative genomics of the fungal order Sordariales.</title>
        <authorList>
            <person name="Hensen N."/>
            <person name="Bonometti L."/>
            <person name="Westerberg I."/>
            <person name="Brannstrom I.O."/>
            <person name="Guillou S."/>
            <person name="Cros-Aarteil S."/>
            <person name="Calhoun S."/>
            <person name="Haridas S."/>
            <person name="Kuo A."/>
            <person name="Mondo S."/>
            <person name="Pangilinan J."/>
            <person name="Riley R."/>
            <person name="LaButti K."/>
            <person name="Andreopoulos B."/>
            <person name="Lipzen A."/>
            <person name="Chen C."/>
            <person name="Yan M."/>
            <person name="Daum C."/>
            <person name="Ng V."/>
            <person name="Clum A."/>
            <person name="Steindorff A."/>
            <person name="Ohm R.A."/>
            <person name="Martin F."/>
            <person name="Silar P."/>
            <person name="Natvig D.O."/>
            <person name="Lalanne C."/>
            <person name="Gautier V."/>
            <person name="Ament-Velasquez S.L."/>
            <person name="Kruys A."/>
            <person name="Hutchinson M.I."/>
            <person name="Powell A.J."/>
            <person name="Barry K."/>
            <person name="Miller A.N."/>
            <person name="Grigoriev I.V."/>
            <person name="Debuchy R."/>
            <person name="Gladieux P."/>
            <person name="Hiltunen Thoren M."/>
            <person name="Johannesson H."/>
        </authorList>
    </citation>
    <scope>NUCLEOTIDE SEQUENCE</scope>
    <source>
        <strain evidence="2">CBS 232.78</strain>
    </source>
</reference>
<evidence type="ECO:0000259" key="1">
    <source>
        <dbReference type="Pfam" id="PF06985"/>
    </source>
</evidence>
<evidence type="ECO:0000313" key="3">
    <source>
        <dbReference type="Proteomes" id="UP001285441"/>
    </source>
</evidence>
<sequence>MEMSTKYSYKPLRPREIRLFELWPGSGTQPLKGQLIHHPRGDTASAAAWFREKFPGASYEALSYTWGDSIKTAKIKLYPSREATISGDMGITDNLAAALRRLRLSDRERFLWIDAICINQEDLAEREKQVVMMRNIFEGATQTIIWLGEEDTVDSQSDTTTATRSALRCIGALQRPPAGYPSSADEKSDVRALSRLLSRQSFSRVWVYQEVMVSEAETMMCGAEIISWDKLHKACLAVRDHEPFTPQF</sequence>
<dbReference type="EMBL" id="JAULSW010000004">
    <property type="protein sequence ID" value="KAK3386134.1"/>
    <property type="molecule type" value="Genomic_DNA"/>
</dbReference>
<dbReference type="InterPro" id="IPR010730">
    <property type="entry name" value="HET"/>
</dbReference>
<feature type="domain" description="Heterokaryon incompatibility" evidence="1">
    <location>
        <begin position="59"/>
        <end position="210"/>
    </location>
</feature>
<reference evidence="2" key="2">
    <citation type="submission" date="2023-06" db="EMBL/GenBank/DDBJ databases">
        <authorList>
            <consortium name="Lawrence Berkeley National Laboratory"/>
            <person name="Haridas S."/>
            <person name="Hensen N."/>
            <person name="Bonometti L."/>
            <person name="Westerberg I."/>
            <person name="Brannstrom I.O."/>
            <person name="Guillou S."/>
            <person name="Cros-Aarteil S."/>
            <person name="Calhoun S."/>
            <person name="Kuo A."/>
            <person name="Mondo S."/>
            <person name="Pangilinan J."/>
            <person name="Riley R."/>
            <person name="LaButti K."/>
            <person name="Andreopoulos B."/>
            <person name="Lipzen A."/>
            <person name="Chen C."/>
            <person name="Yanf M."/>
            <person name="Daum C."/>
            <person name="Ng V."/>
            <person name="Clum A."/>
            <person name="Steindorff A."/>
            <person name="Ohm R."/>
            <person name="Martin F."/>
            <person name="Silar P."/>
            <person name="Natvig D."/>
            <person name="Lalanne C."/>
            <person name="Gautier V."/>
            <person name="Ament-velasquez S.L."/>
            <person name="Kruys A."/>
            <person name="Hutchinson M.I."/>
            <person name="Powell A.J."/>
            <person name="Barry K."/>
            <person name="Miller A.N."/>
            <person name="Grigoriev I.V."/>
            <person name="Debuchy R."/>
            <person name="Gladieux P."/>
            <person name="Thoren M.H."/>
            <person name="Johannesson H."/>
        </authorList>
    </citation>
    <scope>NUCLEOTIDE SEQUENCE</scope>
    <source>
        <strain evidence="2">CBS 232.78</strain>
    </source>
</reference>
<comment type="caution">
    <text evidence="2">The sequence shown here is derived from an EMBL/GenBank/DDBJ whole genome shotgun (WGS) entry which is preliminary data.</text>
</comment>
<dbReference type="AlphaFoldDB" id="A0AAE0NR35"/>
<dbReference type="Proteomes" id="UP001285441">
    <property type="component" value="Unassembled WGS sequence"/>
</dbReference>
<dbReference type="Pfam" id="PF06985">
    <property type="entry name" value="HET"/>
    <property type="match status" value="1"/>
</dbReference>
<organism evidence="2 3">
    <name type="scientific">Podospora didyma</name>
    <dbReference type="NCBI Taxonomy" id="330526"/>
    <lineage>
        <taxon>Eukaryota</taxon>
        <taxon>Fungi</taxon>
        <taxon>Dikarya</taxon>
        <taxon>Ascomycota</taxon>
        <taxon>Pezizomycotina</taxon>
        <taxon>Sordariomycetes</taxon>
        <taxon>Sordariomycetidae</taxon>
        <taxon>Sordariales</taxon>
        <taxon>Podosporaceae</taxon>
        <taxon>Podospora</taxon>
    </lineage>
</organism>
<proteinExistence type="predicted"/>
<protein>
    <submittedName>
        <fullName evidence="2">Heterokaryon incompatibility protein-domain-containing protein</fullName>
    </submittedName>
</protein>
<dbReference type="InterPro" id="IPR052895">
    <property type="entry name" value="HetReg/Transcr_Mod"/>
</dbReference>
<accession>A0AAE0NR35</accession>